<dbReference type="GeneID" id="115937167"/>
<dbReference type="GO" id="GO:0005739">
    <property type="term" value="C:mitochondrion"/>
    <property type="evidence" value="ECO:0007669"/>
    <property type="project" value="UniProtKB-SubCell"/>
</dbReference>
<dbReference type="AlphaFoldDB" id="A0A7F8Q063"/>
<organism evidence="2 3">
    <name type="scientific">Leptonychotes weddellii</name>
    <name type="common">Weddell seal</name>
    <name type="synonym">Otaria weddellii</name>
    <dbReference type="NCBI Taxonomy" id="9713"/>
    <lineage>
        <taxon>Eukaryota</taxon>
        <taxon>Metazoa</taxon>
        <taxon>Chordata</taxon>
        <taxon>Craniata</taxon>
        <taxon>Vertebrata</taxon>
        <taxon>Euteleostomi</taxon>
        <taxon>Mammalia</taxon>
        <taxon>Eutheria</taxon>
        <taxon>Laurasiatheria</taxon>
        <taxon>Carnivora</taxon>
        <taxon>Caniformia</taxon>
        <taxon>Pinnipedia</taxon>
        <taxon>Phocidae</taxon>
        <taxon>Monachinae</taxon>
        <taxon>Lobodontini</taxon>
        <taxon>Leptonychotes</taxon>
    </lineage>
</organism>
<gene>
    <name evidence="3" type="primary">LOC115937167</name>
</gene>
<dbReference type="Pfam" id="PF10037">
    <property type="entry name" value="MRP-S27"/>
    <property type="match status" value="1"/>
</dbReference>
<comment type="subcellular location">
    <subcellularLocation>
        <location evidence="1">Mitochondrion</location>
    </subcellularLocation>
</comment>
<dbReference type="PANTHER" id="PTHR21393">
    <property type="entry name" value="MITOCHONDRIAL 28S RIBOSOMAL PROTEIN S27"/>
    <property type="match status" value="1"/>
</dbReference>
<evidence type="ECO:0000256" key="1">
    <source>
        <dbReference type="ARBA" id="ARBA00004173"/>
    </source>
</evidence>
<dbReference type="InterPro" id="IPR034913">
    <property type="entry name" value="mS27/PTCD2"/>
</dbReference>
<dbReference type="InterPro" id="IPR019266">
    <property type="entry name" value="Ribosomal_mS27"/>
</dbReference>
<dbReference type="OrthoDB" id="19830at2759"/>
<reference evidence="3" key="1">
    <citation type="submission" date="2025-08" db="UniProtKB">
        <authorList>
            <consortium name="RefSeq"/>
        </authorList>
    </citation>
    <scope>IDENTIFICATION</scope>
    <source>
        <tissue evidence="3">Liver</tissue>
    </source>
</reference>
<dbReference type="Proteomes" id="UP000245341">
    <property type="component" value="Unplaced"/>
</dbReference>
<evidence type="ECO:0000313" key="3">
    <source>
        <dbReference type="RefSeq" id="XP_030874499.1"/>
    </source>
</evidence>
<proteinExistence type="predicted"/>
<accession>A0A7F8Q063</accession>
<keyword evidence="2" id="KW-1185">Reference proteome</keyword>
<evidence type="ECO:0000313" key="2">
    <source>
        <dbReference type="Proteomes" id="UP000245341"/>
    </source>
</evidence>
<protein>
    <submittedName>
        <fullName evidence="3">28S ribosomal protein S27, mitochondrial-like</fullName>
    </submittedName>
</protein>
<dbReference type="PANTHER" id="PTHR21393:SF0">
    <property type="entry name" value="SMALL RIBOSOMAL SUBUNIT PROTEIN MS27"/>
    <property type="match status" value="1"/>
</dbReference>
<name>A0A7F8Q063_LEPWE</name>
<dbReference type="KEGG" id="lww:115937167"/>
<sequence>MDYFIKNENYKDALSVVFEIMMQEAFEVPSTQLLSLHVLYHCLAKKTDCSFYVDEKTGAQRCYIIAARLIRDKATLGSQAAWACSLPQLQYLNFKCNIKKY</sequence>
<dbReference type="RefSeq" id="XP_030874499.1">
    <property type="nucleotide sequence ID" value="XM_031018639.1"/>
</dbReference>